<dbReference type="OMA" id="GPNYRKQ"/>
<dbReference type="EMBL" id="CM001751">
    <property type="protein sequence ID" value="KJB78285.1"/>
    <property type="molecule type" value="Genomic_DNA"/>
</dbReference>
<reference evidence="1 2" key="1">
    <citation type="journal article" date="2012" name="Nature">
        <title>Repeated polyploidization of Gossypium genomes and the evolution of spinnable cotton fibres.</title>
        <authorList>
            <person name="Paterson A.H."/>
            <person name="Wendel J.F."/>
            <person name="Gundlach H."/>
            <person name="Guo H."/>
            <person name="Jenkins J."/>
            <person name="Jin D."/>
            <person name="Llewellyn D."/>
            <person name="Showmaker K.C."/>
            <person name="Shu S."/>
            <person name="Udall J."/>
            <person name="Yoo M.J."/>
            <person name="Byers R."/>
            <person name="Chen W."/>
            <person name="Doron-Faigenboim A."/>
            <person name="Duke M.V."/>
            <person name="Gong L."/>
            <person name="Grimwood J."/>
            <person name="Grover C."/>
            <person name="Grupp K."/>
            <person name="Hu G."/>
            <person name="Lee T.H."/>
            <person name="Li J."/>
            <person name="Lin L."/>
            <person name="Liu T."/>
            <person name="Marler B.S."/>
            <person name="Page J.T."/>
            <person name="Roberts A.W."/>
            <person name="Romanel E."/>
            <person name="Sanders W.S."/>
            <person name="Szadkowski E."/>
            <person name="Tan X."/>
            <person name="Tang H."/>
            <person name="Xu C."/>
            <person name="Wang J."/>
            <person name="Wang Z."/>
            <person name="Zhang D."/>
            <person name="Zhang L."/>
            <person name="Ashrafi H."/>
            <person name="Bedon F."/>
            <person name="Bowers J.E."/>
            <person name="Brubaker C.L."/>
            <person name="Chee P.W."/>
            <person name="Das S."/>
            <person name="Gingle A.R."/>
            <person name="Haigler C.H."/>
            <person name="Harker D."/>
            <person name="Hoffmann L.V."/>
            <person name="Hovav R."/>
            <person name="Jones D.C."/>
            <person name="Lemke C."/>
            <person name="Mansoor S."/>
            <person name="ur Rahman M."/>
            <person name="Rainville L.N."/>
            <person name="Rambani A."/>
            <person name="Reddy U.K."/>
            <person name="Rong J.K."/>
            <person name="Saranga Y."/>
            <person name="Scheffler B.E."/>
            <person name="Scheffler J.A."/>
            <person name="Stelly D.M."/>
            <person name="Triplett B.A."/>
            <person name="Van Deynze A."/>
            <person name="Vaslin M.F."/>
            <person name="Waghmare V.N."/>
            <person name="Walford S.A."/>
            <person name="Wright R.J."/>
            <person name="Zaki E.A."/>
            <person name="Zhang T."/>
            <person name="Dennis E.S."/>
            <person name="Mayer K.F."/>
            <person name="Peterson D.G."/>
            <person name="Rokhsar D.S."/>
            <person name="Wang X."/>
            <person name="Schmutz J."/>
        </authorList>
    </citation>
    <scope>NUCLEOTIDE SEQUENCE [LARGE SCALE GENOMIC DNA]</scope>
</reference>
<evidence type="ECO:0000313" key="1">
    <source>
        <dbReference type="EMBL" id="KJB78285.1"/>
    </source>
</evidence>
<sequence length="88" mass="9986">MKKRAQIMKKIGPNYRKQKTKLKNRKPNTWSALNCCLFHISLPAVQSIASLKKSSISCYLFSLQTFHENLFNLGASAIFPLVGVDCRL</sequence>
<gene>
    <name evidence="1" type="ORF">B456_012G187900</name>
</gene>
<keyword evidence="2" id="KW-1185">Reference proteome</keyword>
<dbReference type="AlphaFoldDB" id="A0A0D2W0U6"/>
<name>A0A0D2W0U6_GOSRA</name>
<dbReference type="Proteomes" id="UP000032304">
    <property type="component" value="Chromosome 12"/>
</dbReference>
<evidence type="ECO:0000313" key="2">
    <source>
        <dbReference type="Proteomes" id="UP000032304"/>
    </source>
</evidence>
<organism evidence="1 2">
    <name type="scientific">Gossypium raimondii</name>
    <name type="common">Peruvian cotton</name>
    <name type="synonym">Gossypium klotzschianum subsp. raimondii</name>
    <dbReference type="NCBI Taxonomy" id="29730"/>
    <lineage>
        <taxon>Eukaryota</taxon>
        <taxon>Viridiplantae</taxon>
        <taxon>Streptophyta</taxon>
        <taxon>Embryophyta</taxon>
        <taxon>Tracheophyta</taxon>
        <taxon>Spermatophyta</taxon>
        <taxon>Magnoliopsida</taxon>
        <taxon>eudicotyledons</taxon>
        <taxon>Gunneridae</taxon>
        <taxon>Pentapetalae</taxon>
        <taxon>rosids</taxon>
        <taxon>malvids</taxon>
        <taxon>Malvales</taxon>
        <taxon>Malvaceae</taxon>
        <taxon>Malvoideae</taxon>
        <taxon>Gossypium</taxon>
    </lineage>
</organism>
<proteinExistence type="predicted"/>
<accession>A0A0D2W0U6</accession>
<protein>
    <submittedName>
        <fullName evidence="1">Uncharacterized protein</fullName>
    </submittedName>
</protein>
<dbReference type="Gramene" id="KJB78285">
    <property type="protein sequence ID" value="KJB78285"/>
    <property type="gene ID" value="B456_012G187900"/>
</dbReference>